<accession>A0ABY5PN36</accession>
<comment type="similarity">
    <text evidence="1">Belongs to the arsA ATPase family.</text>
</comment>
<dbReference type="Pfam" id="PF02374">
    <property type="entry name" value="ArsA_ATPase"/>
    <property type="match status" value="2"/>
</dbReference>
<dbReference type="Proteomes" id="UP001058860">
    <property type="component" value="Chromosome"/>
</dbReference>
<organism evidence="3 4">
    <name type="scientific">Svornostia abyssi</name>
    <dbReference type="NCBI Taxonomy" id="2898438"/>
    <lineage>
        <taxon>Bacteria</taxon>
        <taxon>Bacillati</taxon>
        <taxon>Actinomycetota</taxon>
        <taxon>Thermoleophilia</taxon>
        <taxon>Solirubrobacterales</taxon>
        <taxon>Baekduiaceae</taxon>
        <taxon>Svornostia</taxon>
    </lineage>
</organism>
<evidence type="ECO:0000313" key="3">
    <source>
        <dbReference type="EMBL" id="UUY06128.1"/>
    </source>
</evidence>
<dbReference type="EMBL" id="CP088295">
    <property type="protein sequence ID" value="UUY06128.1"/>
    <property type="molecule type" value="Genomic_DNA"/>
</dbReference>
<dbReference type="InterPro" id="IPR016300">
    <property type="entry name" value="ATPase_ArsA/GET3"/>
</dbReference>
<feature type="domain" description="ArsA/GET3 Anion-transporting ATPase-like" evidence="2">
    <location>
        <begin position="175"/>
        <end position="234"/>
    </location>
</feature>
<dbReference type="InterPro" id="IPR027417">
    <property type="entry name" value="P-loop_NTPase"/>
</dbReference>
<evidence type="ECO:0000313" key="4">
    <source>
        <dbReference type="Proteomes" id="UP001058860"/>
    </source>
</evidence>
<feature type="domain" description="ArsA/GET3 Anion-transporting ATPase-like" evidence="2">
    <location>
        <begin position="8"/>
        <end position="164"/>
    </location>
</feature>
<reference evidence="4" key="1">
    <citation type="submission" date="2021-11" db="EMBL/GenBank/DDBJ databases">
        <title>Cultivation dependent microbiological survey of springs from the worlds oldest radium mine currently devoted to the extraction of radon-saturated water.</title>
        <authorList>
            <person name="Kapinusova G."/>
            <person name="Smrhova T."/>
            <person name="Strejcek M."/>
            <person name="Suman J."/>
            <person name="Jani K."/>
            <person name="Pajer P."/>
            <person name="Uhlik O."/>
        </authorList>
    </citation>
    <scope>NUCLEOTIDE SEQUENCE [LARGE SCALE GENOMIC DNA]</scope>
    <source>
        <strain evidence="4">J379</strain>
    </source>
</reference>
<gene>
    <name evidence="3" type="ORF">LRS13_11620</name>
</gene>
<dbReference type="PANTHER" id="PTHR10803">
    <property type="entry name" value="ARSENICAL PUMP-DRIVING ATPASE ARSENITE-TRANSLOCATING ATPASE"/>
    <property type="match status" value="1"/>
</dbReference>
<dbReference type="SUPFAM" id="SSF52540">
    <property type="entry name" value="P-loop containing nucleoside triphosphate hydrolases"/>
    <property type="match status" value="1"/>
</dbReference>
<proteinExistence type="inferred from homology"/>
<evidence type="ECO:0000256" key="1">
    <source>
        <dbReference type="ARBA" id="ARBA00011040"/>
    </source>
</evidence>
<dbReference type="PANTHER" id="PTHR10803:SF3">
    <property type="entry name" value="ATPASE GET3"/>
    <property type="match status" value="1"/>
</dbReference>
<keyword evidence="4" id="KW-1185">Reference proteome</keyword>
<name>A0ABY5PN36_9ACTN</name>
<evidence type="ECO:0000259" key="2">
    <source>
        <dbReference type="Pfam" id="PF02374"/>
    </source>
</evidence>
<sequence>MDLLDKPLVVVTGKGGVGKTTVAAALGLVAARRGKRAIVAEVARRTDVAGILGTASGRRDRVFVEHEIADGLFHISIDPEDALAEYLNDQLGSSSLASVLSSSRMFGLLAAATPGLRELLTIGKVWELTQPERRTPGADPYDLVVVDAPATGHGVAILGAPRTFADAAAGGPVTRQAERIDATISDPAQTGLVAVARAEEMPVTETLHLQEALRDRLGRELDAVVANRLEPDLITPAEAKRLAEHAEHPAVTLTLHAVARTRRQRAQVGRLHRGTGIDPVRLHARRDGPDLEALADELAAGLEVG</sequence>
<dbReference type="RefSeq" id="WP_353866557.1">
    <property type="nucleotide sequence ID" value="NZ_CP088295.1"/>
</dbReference>
<protein>
    <recommendedName>
        <fullName evidence="2">ArsA/GET3 Anion-transporting ATPase-like domain-containing protein</fullName>
    </recommendedName>
</protein>
<dbReference type="InterPro" id="IPR025723">
    <property type="entry name" value="ArsA/GET3_ATPase-like"/>
</dbReference>
<dbReference type="Gene3D" id="3.40.50.300">
    <property type="entry name" value="P-loop containing nucleotide triphosphate hydrolases"/>
    <property type="match status" value="1"/>
</dbReference>